<evidence type="ECO:0000259" key="3">
    <source>
        <dbReference type="Pfam" id="PF08711"/>
    </source>
</evidence>
<evidence type="ECO:0000256" key="1">
    <source>
        <dbReference type="SAM" id="MobiDB-lite"/>
    </source>
</evidence>
<feature type="compositionally biased region" description="Acidic residues" evidence="1">
    <location>
        <begin position="104"/>
        <end position="123"/>
    </location>
</feature>
<dbReference type="InterPro" id="IPR017923">
    <property type="entry name" value="TFIIS_N"/>
</dbReference>
<accession>A0AAN6JPA1</accession>
<dbReference type="InterPro" id="IPR000313">
    <property type="entry name" value="PWWP_dom"/>
</dbReference>
<feature type="compositionally biased region" description="Acidic residues" evidence="1">
    <location>
        <begin position="179"/>
        <end position="189"/>
    </location>
</feature>
<feature type="compositionally biased region" description="Low complexity" evidence="1">
    <location>
        <begin position="282"/>
        <end position="338"/>
    </location>
</feature>
<sequence length="349" mass="38045">MKGYPPWPAWVTDEDHVPHKVAKQKPKIGKFIAAHLIICTISHWSPLRDVKPLTKDMIEEYLAKEPAKKESLEAQQVRGAYEKARTPDRDIREKESLAHADNNQVDEEAEAHDELAEEDEDDGGASAGTKRKRTIKEKIKAKLPSIKKQKKEKDSSAAAAAKSAPAKKKPRQSEAVTEAGDEGENEEQMSPETKQVKGWRHQLQRAFLGKTPPKESEMAAMAEIFTQVEAHPMSEEAYKQTKIGKVMKKITQIKEEIPKDSEYHFKDRAEELCKKWKNIGSSDAAAADSPAQDKPVVAPAAASAEAKPVSSSAKPNGTPAAAAGGAEQDKPAPATADAPKAEAKPEAAA</sequence>
<dbReference type="AlphaFoldDB" id="A0AAN6JPA1"/>
<name>A0AAN6JPA1_9BASI</name>
<dbReference type="Gene3D" id="2.30.30.140">
    <property type="match status" value="1"/>
</dbReference>
<proteinExistence type="predicted"/>
<feature type="compositionally biased region" description="Basic and acidic residues" evidence="1">
    <location>
        <begin position="80"/>
        <end position="98"/>
    </location>
</feature>
<feature type="region of interest" description="Disordered" evidence="1">
    <location>
        <begin position="66"/>
        <end position="202"/>
    </location>
</feature>
<evidence type="ECO:0000313" key="5">
    <source>
        <dbReference type="Proteomes" id="UP001176517"/>
    </source>
</evidence>
<dbReference type="EMBL" id="JAPDMZ010000289">
    <property type="protein sequence ID" value="KAK0544324.1"/>
    <property type="molecule type" value="Genomic_DNA"/>
</dbReference>
<evidence type="ECO:0008006" key="6">
    <source>
        <dbReference type="Google" id="ProtNLM"/>
    </source>
</evidence>
<feature type="compositionally biased region" description="Basic residues" evidence="1">
    <location>
        <begin position="129"/>
        <end position="150"/>
    </location>
</feature>
<feature type="compositionally biased region" description="Basic and acidic residues" evidence="1">
    <location>
        <begin position="339"/>
        <end position="349"/>
    </location>
</feature>
<dbReference type="Pfam" id="PF00855">
    <property type="entry name" value="PWWP"/>
    <property type="match status" value="1"/>
</dbReference>
<feature type="domain" description="PWWP" evidence="2">
    <location>
        <begin position="1"/>
        <end position="85"/>
    </location>
</feature>
<evidence type="ECO:0000313" key="4">
    <source>
        <dbReference type="EMBL" id="KAK0544324.1"/>
    </source>
</evidence>
<dbReference type="Gene3D" id="1.20.930.10">
    <property type="entry name" value="Conserved domain common to transcription factors TFIIS, elongin A, CRSP70"/>
    <property type="match status" value="1"/>
</dbReference>
<dbReference type="Pfam" id="PF08711">
    <property type="entry name" value="Med26"/>
    <property type="match status" value="1"/>
</dbReference>
<organism evidence="4 5">
    <name type="scientific">Tilletia horrida</name>
    <dbReference type="NCBI Taxonomy" id="155126"/>
    <lineage>
        <taxon>Eukaryota</taxon>
        <taxon>Fungi</taxon>
        <taxon>Dikarya</taxon>
        <taxon>Basidiomycota</taxon>
        <taxon>Ustilaginomycotina</taxon>
        <taxon>Exobasidiomycetes</taxon>
        <taxon>Tilletiales</taxon>
        <taxon>Tilletiaceae</taxon>
        <taxon>Tilletia</taxon>
    </lineage>
</organism>
<dbReference type="SUPFAM" id="SSF47676">
    <property type="entry name" value="Conserved domain common to transcription factors TFIIS, elongin A, CRSP70"/>
    <property type="match status" value="1"/>
</dbReference>
<dbReference type="InterPro" id="IPR035441">
    <property type="entry name" value="TFIIS/LEDGF_dom_sf"/>
</dbReference>
<gene>
    <name evidence="4" type="ORF">OC846_006109</name>
</gene>
<dbReference type="Proteomes" id="UP001176517">
    <property type="component" value="Unassembled WGS sequence"/>
</dbReference>
<protein>
    <recommendedName>
        <fullName evidence="6">PWWP domain-containing protein</fullName>
    </recommendedName>
</protein>
<reference evidence="4" key="1">
    <citation type="journal article" date="2023" name="PhytoFront">
        <title>Draft Genome Resources of Seven Strains of Tilletia horrida, Causal Agent of Kernel Smut of Rice.</title>
        <authorList>
            <person name="Khanal S."/>
            <person name="Antony Babu S."/>
            <person name="Zhou X.G."/>
        </authorList>
    </citation>
    <scope>NUCLEOTIDE SEQUENCE</scope>
    <source>
        <strain evidence="4">TX6</strain>
    </source>
</reference>
<feature type="region of interest" description="Disordered" evidence="1">
    <location>
        <begin position="282"/>
        <end position="349"/>
    </location>
</feature>
<dbReference type="SUPFAM" id="SSF63748">
    <property type="entry name" value="Tudor/PWWP/MBT"/>
    <property type="match status" value="1"/>
</dbReference>
<keyword evidence="5" id="KW-1185">Reference proteome</keyword>
<comment type="caution">
    <text evidence="4">The sequence shown here is derived from an EMBL/GenBank/DDBJ whole genome shotgun (WGS) entry which is preliminary data.</text>
</comment>
<evidence type="ECO:0000259" key="2">
    <source>
        <dbReference type="Pfam" id="PF00855"/>
    </source>
</evidence>
<feature type="domain" description="TFIIS N-terminal" evidence="3">
    <location>
        <begin position="237"/>
        <end position="278"/>
    </location>
</feature>